<protein>
    <submittedName>
        <fullName evidence="1">Uncharacterized protein</fullName>
    </submittedName>
</protein>
<organism evidence="1 2">
    <name type="scientific">Hansschlegelia plantiphila</name>
    <dbReference type="NCBI Taxonomy" id="374655"/>
    <lineage>
        <taxon>Bacteria</taxon>
        <taxon>Pseudomonadati</taxon>
        <taxon>Pseudomonadota</taxon>
        <taxon>Alphaproteobacteria</taxon>
        <taxon>Hyphomicrobiales</taxon>
        <taxon>Methylopilaceae</taxon>
        <taxon>Hansschlegelia</taxon>
    </lineage>
</organism>
<evidence type="ECO:0000313" key="1">
    <source>
        <dbReference type="EMBL" id="GLK67285.1"/>
    </source>
</evidence>
<reference evidence="1" key="2">
    <citation type="submission" date="2023-01" db="EMBL/GenBank/DDBJ databases">
        <authorList>
            <person name="Sun Q."/>
            <person name="Evtushenko L."/>
        </authorList>
    </citation>
    <scope>NUCLEOTIDE SEQUENCE</scope>
    <source>
        <strain evidence="1">VKM B-2347</strain>
    </source>
</reference>
<comment type="caution">
    <text evidence="1">The sequence shown here is derived from an EMBL/GenBank/DDBJ whole genome shotgun (WGS) entry which is preliminary data.</text>
</comment>
<dbReference type="RefSeq" id="WP_271167534.1">
    <property type="nucleotide sequence ID" value="NZ_BSFI01000004.1"/>
</dbReference>
<reference evidence="1" key="1">
    <citation type="journal article" date="2014" name="Int. J. Syst. Evol. Microbiol.">
        <title>Complete genome sequence of Corynebacterium casei LMG S-19264T (=DSM 44701T), isolated from a smear-ripened cheese.</title>
        <authorList>
            <consortium name="US DOE Joint Genome Institute (JGI-PGF)"/>
            <person name="Walter F."/>
            <person name="Albersmeier A."/>
            <person name="Kalinowski J."/>
            <person name="Ruckert C."/>
        </authorList>
    </citation>
    <scope>NUCLEOTIDE SEQUENCE</scope>
    <source>
        <strain evidence="1">VKM B-2347</strain>
    </source>
</reference>
<evidence type="ECO:0000313" key="2">
    <source>
        <dbReference type="Proteomes" id="UP001143372"/>
    </source>
</evidence>
<proteinExistence type="predicted"/>
<name>A0A9W6MV19_9HYPH</name>
<dbReference type="EMBL" id="BSFI01000004">
    <property type="protein sequence ID" value="GLK67285.1"/>
    <property type="molecule type" value="Genomic_DNA"/>
</dbReference>
<dbReference type="SUPFAM" id="SSF52540">
    <property type="entry name" value="P-loop containing nucleoside triphosphate hydrolases"/>
    <property type="match status" value="1"/>
</dbReference>
<dbReference type="AlphaFoldDB" id="A0A9W6MV19"/>
<accession>A0A9W6MV19</accession>
<keyword evidence="2" id="KW-1185">Reference proteome</keyword>
<sequence>MSPRPPSGGAGALLLHVGPHKTATTYLQSNFYGNRAALLERGWLYPKLGERVRIGHHDIADRPSDLLRKSGPAHDDLRRLAEEAGRGTNILLSSEGFRRWRPVHHDALKEIFAPRELRLCYVIRDPMSVLHALWAQTVSLGGTETLPSWIETHRLRGRRSRILNPMIEIGSIVRRPETPCTFLLYDEIARRGLDIFRVFAEEALGAPAIAPRPSAPANKRPPAEMTEFIRLLSMRSPHIGEDGGLHAGEAVRYLLSEPERRTIVETIRRDGAAARRTIEISRQTPGYLALERDLIETLGPAMRPQPERGKIFLSEPETWTWYDDTLPGVPSVAALLTKAERKTRPGGVGMTIANETKRLLRLGRKVRKRLLPVA</sequence>
<gene>
    <name evidence="1" type="ORF">GCM10008179_09230</name>
</gene>
<dbReference type="Proteomes" id="UP001143372">
    <property type="component" value="Unassembled WGS sequence"/>
</dbReference>
<dbReference type="InterPro" id="IPR027417">
    <property type="entry name" value="P-loop_NTPase"/>
</dbReference>